<sequence>MGSGCDEAPEPALDEIYPVGTQEREDTNPEEAGTPEKQDHKEDPEVIGVLNHVQKEYRESLEEEENRRRTMNETDRGSVTAGPGKRLQGGEAPTAADTVNLKETSEKGDAEGPATFWEECDPFRYRL</sequence>
<dbReference type="AlphaFoldDB" id="A0AAV7PDE2"/>
<evidence type="ECO:0000313" key="2">
    <source>
        <dbReference type="EMBL" id="KAJ1125199.1"/>
    </source>
</evidence>
<feature type="compositionally biased region" description="Basic and acidic residues" evidence="1">
    <location>
        <begin position="53"/>
        <end position="76"/>
    </location>
</feature>
<comment type="caution">
    <text evidence="2">The sequence shown here is derived from an EMBL/GenBank/DDBJ whole genome shotgun (WGS) entry which is preliminary data.</text>
</comment>
<gene>
    <name evidence="2" type="ORF">NDU88_003634</name>
</gene>
<keyword evidence="3" id="KW-1185">Reference proteome</keyword>
<accession>A0AAV7PDE2</accession>
<feature type="region of interest" description="Disordered" evidence="1">
    <location>
        <begin position="1"/>
        <end position="115"/>
    </location>
</feature>
<proteinExistence type="predicted"/>
<dbReference type="EMBL" id="JANPWB010000011">
    <property type="protein sequence ID" value="KAJ1125199.1"/>
    <property type="molecule type" value="Genomic_DNA"/>
</dbReference>
<evidence type="ECO:0000256" key="1">
    <source>
        <dbReference type="SAM" id="MobiDB-lite"/>
    </source>
</evidence>
<feature type="compositionally biased region" description="Basic and acidic residues" evidence="1">
    <location>
        <begin position="34"/>
        <end position="44"/>
    </location>
</feature>
<name>A0AAV7PDE2_PLEWA</name>
<evidence type="ECO:0000313" key="3">
    <source>
        <dbReference type="Proteomes" id="UP001066276"/>
    </source>
</evidence>
<protein>
    <submittedName>
        <fullName evidence="2">Uncharacterized protein</fullName>
    </submittedName>
</protein>
<organism evidence="2 3">
    <name type="scientific">Pleurodeles waltl</name>
    <name type="common">Iberian ribbed newt</name>
    <dbReference type="NCBI Taxonomy" id="8319"/>
    <lineage>
        <taxon>Eukaryota</taxon>
        <taxon>Metazoa</taxon>
        <taxon>Chordata</taxon>
        <taxon>Craniata</taxon>
        <taxon>Vertebrata</taxon>
        <taxon>Euteleostomi</taxon>
        <taxon>Amphibia</taxon>
        <taxon>Batrachia</taxon>
        <taxon>Caudata</taxon>
        <taxon>Salamandroidea</taxon>
        <taxon>Salamandridae</taxon>
        <taxon>Pleurodelinae</taxon>
        <taxon>Pleurodeles</taxon>
    </lineage>
</organism>
<dbReference type="Proteomes" id="UP001066276">
    <property type="component" value="Chromosome 7"/>
</dbReference>
<reference evidence="2" key="1">
    <citation type="journal article" date="2022" name="bioRxiv">
        <title>Sequencing and chromosome-scale assembly of the giantPleurodeles waltlgenome.</title>
        <authorList>
            <person name="Brown T."/>
            <person name="Elewa A."/>
            <person name="Iarovenko S."/>
            <person name="Subramanian E."/>
            <person name="Araus A.J."/>
            <person name="Petzold A."/>
            <person name="Susuki M."/>
            <person name="Suzuki K.-i.T."/>
            <person name="Hayashi T."/>
            <person name="Toyoda A."/>
            <person name="Oliveira C."/>
            <person name="Osipova E."/>
            <person name="Leigh N.D."/>
            <person name="Simon A."/>
            <person name="Yun M.H."/>
        </authorList>
    </citation>
    <scope>NUCLEOTIDE SEQUENCE</scope>
    <source>
        <strain evidence="2">20211129_DDA</strain>
        <tissue evidence="2">Liver</tissue>
    </source>
</reference>